<protein>
    <submittedName>
        <fullName evidence="2">Uncharacterized protein</fullName>
    </submittedName>
</protein>
<gene>
    <name evidence="2" type="ORF">ACFQVC_15600</name>
</gene>
<proteinExistence type="predicted"/>
<evidence type="ECO:0000313" key="2">
    <source>
        <dbReference type="EMBL" id="MFC7305643.1"/>
    </source>
</evidence>
<feature type="transmembrane region" description="Helical" evidence="1">
    <location>
        <begin position="33"/>
        <end position="53"/>
    </location>
</feature>
<name>A0ABW2JJJ0_9ACTN</name>
<sequence length="111" mass="11372">MTTRGEQGSVEYEQGSVEAVLARLHKARAARRGTMIAALLLAVLGPAVSWLRLAGEVEPGAWVAFCAASTVGCLAAAVLARRGRTKRAFALAVVGVLLVVTGDVLATASLG</sequence>
<evidence type="ECO:0000313" key="3">
    <source>
        <dbReference type="Proteomes" id="UP001596523"/>
    </source>
</evidence>
<dbReference type="EMBL" id="JBHTCF010000005">
    <property type="protein sequence ID" value="MFC7305643.1"/>
    <property type="molecule type" value="Genomic_DNA"/>
</dbReference>
<feature type="transmembrane region" description="Helical" evidence="1">
    <location>
        <begin position="89"/>
        <end position="110"/>
    </location>
</feature>
<keyword evidence="1" id="KW-1133">Transmembrane helix</keyword>
<dbReference type="RefSeq" id="WP_381830982.1">
    <property type="nucleotide sequence ID" value="NZ_JBHTCF010000005.1"/>
</dbReference>
<organism evidence="2 3">
    <name type="scientific">Streptomyces monticola</name>
    <dbReference type="NCBI Taxonomy" id="2666263"/>
    <lineage>
        <taxon>Bacteria</taxon>
        <taxon>Bacillati</taxon>
        <taxon>Actinomycetota</taxon>
        <taxon>Actinomycetes</taxon>
        <taxon>Kitasatosporales</taxon>
        <taxon>Streptomycetaceae</taxon>
        <taxon>Streptomyces</taxon>
    </lineage>
</organism>
<comment type="caution">
    <text evidence="2">The sequence shown here is derived from an EMBL/GenBank/DDBJ whole genome shotgun (WGS) entry which is preliminary data.</text>
</comment>
<keyword evidence="1" id="KW-0472">Membrane</keyword>
<dbReference type="Proteomes" id="UP001596523">
    <property type="component" value="Unassembled WGS sequence"/>
</dbReference>
<keyword evidence="1" id="KW-0812">Transmembrane</keyword>
<evidence type="ECO:0000256" key="1">
    <source>
        <dbReference type="SAM" id="Phobius"/>
    </source>
</evidence>
<keyword evidence="3" id="KW-1185">Reference proteome</keyword>
<reference evidence="3" key="1">
    <citation type="journal article" date="2019" name="Int. J. Syst. Evol. Microbiol.">
        <title>The Global Catalogue of Microorganisms (GCM) 10K type strain sequencing project: providing services to taxonomists for standard genome sequencing and annotation.</title>
        <authorList>
            <consortium name="The Broad Institute Genomics Platform"/>
            <consortium name="The Broad Institute Genome Sequencing Center for Infectious Disease"/>
            <person name="Wu L."/>
            <person name="Ma J."/>
        </authorList>
    </citation>
    <scope>NUCLEOTIDE SEQUENCE [LARGE SCALE GENOMIC DNA]</scope>
    <source>
        <strain evidence="3">SYNS20</strain>
    </source>
</reference>
<accession>A0ABW2JJJ0</accession>
<feature type="transmembrane region" description="Helical" evidence="1">
    <location>
        <begin position="59"/>
        <end position="80"/>
    </location>
</feature>